<evidence type="ECO:0000313" key="1">
    <source>
        <dbReference type="EMBL" id="KAG8438616.1"/>
    </source>
</evidence>
<reference evidence="1" key="1">
    <citation type="thesis" date="2020" institute="ProQuest LLC" country="789 East Eisenhower Parkway, Ann Arbor, MI, USA">
        <title>Comparative Genomics and Chromosome Evolution.</title>
        <authorList>
            <person name="Mudd A.B."/>
        </authorList>
    </citation>
    <scope>NUCLEOTIDE SEQUENCE</scope>
    <source>
        <strain evidence="1">Female2</strain>
        <tissue evidence="1">Blood</tissue>
    </source>
</reference>
<keyword evidence="2" id="KW-1185">Reference proteome</keyword>
<name>A0A8T2J861_9PIPI</name>
<proteinExistence type="predicted"/>
<evidence type="ECO:0000313" key="2">
    <source>
        <dbReference type="Proteomes" id="UP000812440"/>
    </source>
</evidence>
<dbReference type="Proteomes" id="UP000812440">
    <property type="component" value="Chromosome 3"/>
</dbReference>
<organism evidence="1 2">
    <name type="scientific">Hymenochirus boettgeri</name>
    <name type="common">Congo dwarf clawed frog</name>
    <dbReference type="NCBI Taxonomy" id="247094"/>
    <lineage>
        <taxon>Eukaryota</taxon>
        <taxon>Metazoa</taxon>
        <taxon>Chordata</taxon>
        <taxon>Craniata</taxon>
        <taxon>Vertebrata</taxon>
        <taxon>Euteleostomi</taxon>
        <taxon>Amphibia</taxon>
        <taxon>Batrachia</taxon>
        <taxon>Anura</taxon>
        <taxon>Pipoidea</taxon>
        <taxon>Pipidae</taxon>
        <taxon>Pipinae</taxon>
        <taxon>Hymenochirus</taxon>
    </lineage>
</organism>
<dbReference type="AlphaFoldDB" id="A0A8T2J861"/>
<dbReference type="EMBL" id="JAACNH010000006">
    <property type="protein sequence ID" value="KAG8438616.1"/>
    <property type="molecule type" value="Genomic_DNA"/>
</dbReference>
<sequence length="80" mass="9038">MILIGLKVRTHVCSGQLILKVRALNQALLIIRLGEMFLPTGSPYAKWWLAELAVRSTNGSAAAEIYGKWEDNLQDRWLEV</sequence>
<accession>A0A8T2J861</accession>
<comment type="caution">
    <text evidence="1">The sequence shown here is derived from an EMBL/GenBank/DDBJ whole genome shotgun (WGS) entry which is preliminary data.</text>
</comment>
<protein>
    <submittedName>
        <fullName evidence="1">Uncharacterized protein</fullName>
    </submittedName>
</protein>
<gene>
    <name evidence="1" type="ORF">GDO86_004976</name>
</gene>